<organism evidence="2 3">
    <name type="scientific">Candidatus Amesbacteria bacterium RIFCSPLOWO2_01_FULL_48_25</name>
    <dbReference type="NCBI Taxonomy" id="1797259"/>
    <lineage>
        <taxon>Bacteria</taxon>
        <taxon>Candidatus Amesiibacteriota</taxon>
    </lineage>
</organism>
<comment type="caution">
    <text evidence="2">The sequence shown here is derived from an EMBL/GenBank/DDBJ whole genome shotgun (WGS) entry which is preliminary data.</text>
</comment>
<dbReference type="AlphaFoldDB" id="A0A1F4ZE91"/>
<dbReference type="STRING" id="1797259.A2989_03725"/>
<accession>A0A1F4ZE91</accession>
<evidence type="ECO:0008006" key="4">
    <source>
        <dbReference type="Google" id="ProtNLM"/>
    </source>
</evidence>
<keyword evidence="1" id="KW-0812">Transmembrane</keyword>
<evidence type="ECO:0000313" key="3">
    <source>
        <dbReference type="Proteomes" id="UP000177080"/>
    </source>
</evidence>
<sequence>MRNGQALVEVIISFALMLVALVGLVTVATKSTSNSGLSQREAQATAYASQAMAWVKSQRSTLSWTEFSAKRGSVYCLPGVDSFDWGTTAVDLANCGLLSGTEYVRGVTVTGVTYYPTPAGTPIDQIVADVEVRWREGERLVRRRLTAVFTPH</sequence>
<proteinExistence type="predicted"/>
<name>A0A1F4ZE91_9BACT</name>
<dbReference type="Proteomes" id="UP000177080">
    <property type="component" value="Unassembled WGS sequence"/>
</dbReference>
<keyword evidence="1" id="KW-0472">Membrane</keyword>
<evidence type="ECO:0000313" key="2">
    <source>
        <dbReference type="EMBL" id="OGD03764.1"/>
    </source>
</evidence>
<dbReference type="EMBL" id="MEXN01000005">
    <property type="protein sequence ID" value="OGD03764.1"/>
    <property type="molecule type" value="Genomic_DNA"/>
</dbReference>
<protein>
    <recommendedName>
        <fullName evidence="4">Type 4 fimbrial biogenesis protein PilX N-terminal domain-containing protein</fullName>
    </recommendedName>
</protein>
<feature type="transmembrane region" description="Helical" evidence="1">
    <location>
        <begin position="6"/>
        <end position="28"/>
    </location>
</feature>
<keyword evidence="1" id="KW-1133">Transmembrane helix</keyword>
<gene>
    <name evidence="2" type="ORF">A2989_03725</name>
</gene>
<evidence type="ECO:0000256" key="1">
    <source>
        <dbReference type="SAM" id="Phobius"/>
    </source>
</evidence>
<reference evidence="2 3" key="1">
    <citation type="journal article" date="2016" name="Nat. Commun.">
        <title>Thousands of microbial genomes shed light on interconnected biogeochemical processes in an aquifer system.</title>
        <authorList>
            <person name="Anantharaman K."/>
            <person name="Brown C.T."/>
            <person name="Hug L.A."/>
            <person name="Sharon I."/>
            <person name="Castelle C.J."/>
            <person name="Probst A.J."/>
            <person name="Thomas B.C."/>
            <person name="Singh A."/>
            <person name="Wilkins M.J."/>
            <person name="Karaoz U."/>
            <person name="Brodie E.L."/>
            <person name="Williams K.H."/>
            <person name="Hubbard S.S."/>
            <person name="Banfield J.F."/>
        </authorList>
    </citation>
    <scope>NUCLEOTIDE SEQUENCE [LARGE SCALE GENOMIC DNA]</scope>
</reference>